<accession>A0ABM4CPL6</accession>
<dbReference type="Proteomes" id="UP001652625">
    <property type="component" value="Chromosome 10"/>
</dbReference>
<dbReference type="Pfam" id="PF19028">
    <property type="entry name" value="TSP1_spondin"/>
    <property type="match status" value="1"/>
</dbReference>
<evidence type="ECO:0000256" key="1">
    <source>
        <dbReference type="ARBA" id="ARBA00022729"/>
    </source>
</evidence>
<feature type="chain" id="PRO_5046298833" evidence="4">
    <location>
        <begin position="25"/>
        <end position="277"/>
    </location>
</feature>
<name>A0ABM4CPL6_HYDVU</name>
<reference evidence="7" key="1">
    <citation type="submission" date="2025-08" db="UniProtKB">
        <authorList>
            <consortium name="RefSeq"/>
        </authorList>
    </citation>
    <scope>IDENTIFICATION</scope>
</reference>
<keyword evidence="6" id="KW-1185">Reference proteome</keyword>
<sequence length="277" mass="31305">MFLQNLVRLLIFLASFIFICQSMCDQRPYGGKMMCCTGKDAQCFVKMENNRTPGRTNAICYCDSHCKFTDDCCQDYDKIQKLCQGAIDCEVSEWGDWGNCSSSCGSGVMNRRRKITQMPSNGGKTCSILLQTRGCNTNNVCKDNYESALILPTTYRRQPLGEFMFENILPVEKSSELTEKQRISPTYSYCVHYKMSYKRSSCENTWADSFISSVPVCAECQSRVMNDGRCRGEGSIGVKTRWKALGLSQCQGEWIRLGPIIPNCTCDENGFSNFVFV</sequence>
<dbReference type="PROSITE" id="PS50092">
    <property type="entry name" value="TSP1"/>
    <property type="match status" value="1"/>
</dbReference>
<dbReference type="SUPFAM" id="SSF82895">
    <property type="entry name" value="TSP-1 type 1 repeat"/>
    <property type="match status" value="1"/>
</dbReference>
<dbReference type="InterPro" id="IPR039942">
    <property type="entry name" value="SBSPO"/>
</dbReference>
<dbReference type="GeneID" id="105843796"/>
<dbReference type="PANTHER" id="PTHR20920">
    <property type="entry name" value="RPE-SPONDIN"/>
    <property type="match status" value="1"/>
</dbReference>
<dbReference type="InterPro" id="IPR044004">
    <property type="entry name" value="TSP1_spondin_dom"/>
</dbReference>
<keyword evidence="3" id="KW-0325">Glycoprotein</keyword>
<organism evidence="6 7">
    <name type="scientific">Hydra vulgaris</name>
    <name type="common">Hydra</name>
    <name type="synonym">Hydra attenuata</name>
    <dbReference type="NCBI Taxonomy" id="6087"/>
    <lineage>
        <taxon>Eukaryota</taxon>
        <taxon>Metazoa</taxon>
        <taxon>Cnidaria</taxon>
        <taxon>Hydrozoa</taxon>
        <taxon>Hydroidolina</taxon>
        <taxon>Anthoathecata</taxon>
        <taxon>Aplanulata</taxon>
        <taxon>Hydridae</taxon>
        <taxon>Hydra</taxon>
    </lineage>
</organism>
<gene>
    <name evidence="7" type="primary">LOC105843796</name>
</gene>
<feature type="domain" description="SMB" evidence="5">
    <location>
        <begin position="32"/>
        <end position="86"/>
    </location>
</feature>
<dbReference type="PANTHER" id="PTHR20920:SF5">
    <property type="entry name" value="SMB DOMAIN-CONTAINING PROTEIN"/>
    <property type="match status" value="1"/>
</dbReference>
<evidence type="ECO:0000256" key="4">
    <source>
        <dbReference type="SAM" id="SignalP"/>
    </source>
</evidence>
<evidence type="ECO:0000256" key="3">
    <source>
        <dbReference type="ARBA" id="ARBA00023180"/>
    </source>
</evidence>
<evidence type="ECO:0000313" key="7">
    <source>
        <dbReference type="RefSeq" id="XP_065663795.1"/>
    </source>
</evidence>
<dbReference type="SMART" id="SM00209">
    <property type="entry name" value="TSP1"/>
    <property type="match status" value="1"/>
</dbReference>
<keyword evidence="2" id="KW-1015">Disulfide bond</keyword>
<dbReference type="InterPro" id="IPR036383">
    <property type="entry name" value="TSP1_rpt_sf"/>
</dbReference>
<feature type="signal peptide" evidence="4">
    <location>
        <begin position="1"/>
        <end position="24"/>
    </location>
</feature>
<evidence type="ECO:0000259" key="5">
    <source>
        <dbReference type="PROSITE" id="PS50958"/>
    </source>
</evidence>
<dbReference type="Pfam" id="PF25031">
    <property type="entry name" value="SBSPON_C"/>
    <property type="match status" value="1"/>
</dbReference>
<proteinExistence type="predicted"/>
<dbReference type="Gene3D" id="2.20.100.10">
    <property type="entry name" value="Thrombospondin type-1 (TSP1) repeat"/>
    <property type="match status" value="1"/>
</dbReference>
<dbReference type="InterPro" id="IPR000884">
    <property type="entry name" value="TSP1_rpt"/>
</dbReference>
<evidence type="ECO:0000256" key="2">
    <source>
        <dbReference type="ARBA" id="ARBA00023157"/>
    </source>
</evidence>
<keyword evidence="1 4" id="KW-0732">Signal</keyword>
<dbReference type="InterPro" id="IPR001212">
    <property type="entry name" value="Somatomedin_B_dom"/>
</dbReference>
<protein>
    <submittedName>
        <fullName evidence="7">Somatomedin-B and thrombospondin type-1 domain-containing protein</fullName>
    </submittedName>
</protein>
<dbReference type="RefSeq" id="XP_065663795.1">
    <property type="nucleotide sequence ID" value="XM_065807723.1"/>
</dbReference>
<dbReference type="InterPro" id="IPR056801">
    <property type="entry name" value="SBSPON_C"/>
</dbReference>
<evidence type="ECO:0000313" key="6">
    <source>
        <dbReference type="Proteomes" id="UP001652625"/>
    </source>
</evidence>
<dbReference type="PROSITE" id="PS50958">
    <property type="entry name" value="SMB_2"/>
    <property type="match status" value="1"/>
</dbReference>